<name>A0A251RKV3_HELAN</name>
<keyword evidence="2" id="KW-1185">Reference proteome</keyword>
<gene>
    <name evidence="1" type="ORF">HannXRQ_Chr17g0533951</name>
</gene>
<reference evidence="2" key="1">
    <citation type="journal article" date="2017" name="Nature">
        <title>The sunflower genome provides insights into oil metabolism, flowering and Asterid evolution.</title>
        <authorList>
            <person name="Badouin H."/>
            <person name="Gouzy J."/>
            <person name="Grassa C.J."/>
            <person name="Murat F."/>
            <person name="Staton S.E."/>
            <person name="Cottret L."/>
            <person name="Lelandais-Briere C."/>
            <person name="Owens G.L."/>
            <person name="Carrere S."/>
            <person name="Mayjonade B."/>
            <person name="Legrand L."/>
            <person name="Gill N."/>
            <person name="Kane N.C."/>
            <person name="Bowers J.E."/>
            <person name="Hubner S."/>
            <person name="Bellec A."/>
            <person name="Berard A."/>
            <person name="Berges H."/>
            <person name="Blanchet N."/>
            <person name="Boniface M.C."/>
            <person name="Brunel D."/>
            <person name="Catrice O."/>
            <person name="Chaidir N."/>
            <person name="Claudel C."/>
            <person name="Donnadieu C."/>
            <person name="Faraut T."/>
            <person name="Fievet G."/>
            <person name="Helmstetter N."/>
            <person name="King M."/>
            <person name="Knapp S.J."/>
            <person name="Lai Z."/>
            <person name="Le Paslier M.C."/>
            <person name="Lippi Y."/>
            <person name="Lorenzon L."/>
            <person name="Mandel J.R."/>
            <person name="Marage G."/>
            <person name="Marchand G."/>
            <person name="Marquand E."/>
            <person name="Bret-Mestries E."/>
            <person name="Morien E."/>
            <person name="Nambeesan S."/>
            <person name="Nguyen T."/>
            <person name="Pegot-Espagnet P."/>
            <person name="Pouilly N."/>
            <person name="Raftis F."/>
            <person name="Sallet E."/>
            <person name="Schiex T."/>
            <person name="Thomas J."/>
            <person name="Vandecasteele C."/>
            <person name="Vares D."/>
            <person name="Vear F."/>
            <person name="Vautrin S."/>
            <person name="Crespi M."/>
            <person name="Mangin B."/>
            <person name="Burke J.M."/>
            <person name="Salse J."/>
            <person name="Munos S."/>
            <person name="Vincourt P."/>
            <person name="Rieseberg L.H."/>
            <person name="Langlade N.B."/>
        </authorList>
    </citation>
    <scope>NUCLEOTIDE SEQUENCE [LARGE SCALE GENOMIC DNA]</scope>
    <source>
        <strain evidence="2">cv. SF193</strain>
    </source>
</reference>
<protein>
    <submittedName>
        <fullName evidence="1">Uncharacterized protein</fullName>
    </submittedName>
</protein>
<dbReference type="EMBL" id="CM007906">
    <property type="protein sequence ID" value="OTF84882.1"/>
    <property type="molecule type" value="Genomic_DNA"/>
</dbReference>
<evidence type="ECO:0000313" key="1">
    <source>
        <dbReference type="EMBL" id="OTF84882.1"/>
    </source>
</evidence>
<dbReference type="InParanoid" id="A0A251RKV3"/>
<evidence type="ECO:0000313" key="2">
    <source>
        <dbReference type="Proteomes" id="UP000215914"/>
    </source>
</evidence>
<organism evidence="1 2">
    <name type="scientific">Helianthus annuus</name>
    <name type="common">Common sunflower</name>
    <dbReference type="NCBI Taxonomy" id="4232"/>
    <lineage>
        <taxon>Eukaryota</taxon>
        <taxon>Viridiplantae</taxon>
        <taxon>Streptophyta</taxon>
        <taxon>Embryophyta</taxon>
        <taxon>Tracheophyta</taxon>
        <taxon>Spermatophyta</taxon>
        <taxon>Magnoliopsida</taxon>
        <taxon>eudicotyledons</taxon>
        <taxon>Gunneridae</taxon>
        <taxon>Pentapetalae</taxon>
        <taxon>asterids</taxon>
        <taxon>campanulids</taxon>
        <taxon>Asterales</taxon>
        <taxon>Asteraceae</taxon>
        <taxon>Asteroideae</taxon>
        <taxon>Heliantheae alliance</taxon>
        <taxon>Heliantheae</taxon>
        <taxon>Helianthus</taxon>
    </lineage>
</organism>
<dbReference type="Proteomes" id="UP000215914">
    <property type="component" value="Chromosome 17"/>
</dbReference>
<proteinExistence type="predicted"/>
<sequence length="103" mass="11632">MIVATPLVMKKSPVPPITEMSLVLFIKGSAPAKLMLPLWAVELKTNENPSHAGASASYCLTLWDHQTQPHFQNGSDSLKLCDYPMQVHPQWRKLHSWSFCRCI</sequence>
<accession>A0A251RKV3</accession>
<dbReference type="AlphaFoldDB" id="A0A251RKV3"/>